<name>A0ABW5PP57_9BACI</name>
<dbReference type="InterPro" id="IPR023351">
    <property type="entry name" value="YppE-like_sf"/>
</dbReference>
<sequence length="129" mass="15228">MDPTKLQLLKLLTEKLRLKNKALHDIFIERTAHSDVEIDFFGMVKPFADELKEILEEFEPLVMTWIRECHPKYVYPLQVENLVENLSIVSVTAFQKDTRRKRFLNTIHAIDYALNTILEQLMGQEQKPD</sequence>
<protein>
    <submittedName>
        <fullName evidence="1">YppE family protein</fullName>
    </submittedName>
</protein>
<dbReference type="InterPro" id="IPR014913">
    <property type="entry name" value="YppE-like"/>
</dbReference>
<gene>
    <name evidence="1" type="ORF">ACFSTF_04915</name>
</gene>
<dbReference type="EMBL" id="JBHUMR010000008">
    <property type="protein sequence ID" value="MFD2616649.1"/>
    <property type="molecule type" value="Genomic_DNA"/>
</dbReference>
<evidence type="ECO:0000313" key="1">
    <source>
        <dbReference type="EMBL" id="MFD2616649.1"/>
    </source>
</evidence>
<evidence type="ECO:0000313" key="2">
    <source>
        <dbReference type="Proteomes" id="UP001597458"/>
    </source>
</evidence>
<proteinExistence type="predicted"/>
<dbReference type="Proteomes" id="UP001597458">
    <property type="component" value="Unassembled WGS sequence"/>
</dbReference>
<comment type="caution">
    <text evidence="1">The sequence shown here is derived from an EMBL/GenBank/DDBJ whole genome shotgun (WGS) entry which is preliminary data.</text>
</comment>
<dbReference type="RefSeq" id="WP_181406334.1">
    <property type="nucleotide sequence ID" value="NZ_JBHUMR010000008.1"/>
</dbReference>
<organism evidence="1 2">
    <name type="scientific">Terrilactibacillus laevilacticus</name>
    <dbReference type="NCBI Taxonomy" id="1380157"/>
    <lineage>
        <taxon>Bacteria</taxon>
        <taxon>Bacillati</taxon>
        <taxon>Bacillota</taxon>
        <taxon>Bacilli</taxon>
        <taxon>Bacillales</taxon>
        <taxon>Bacillaceae</taxon>
        <taxon>Terrilactibacillus</taxon>
    </lineage>
</organism>
<reference evidence="2" key="1">
    <citation type="journal article" date="2019" name="Int. J. Syst. Evol. Microbiol.">
        <title>The Global Catalogue of Microorganisms (GCM) 10K type strain sequencing project: providing services to taxonomists for standard genome sequencing and annotation.</title>
        <authorList>
            <consortium name="The Broad Institute Genomics Platform"/>
            <consortium name="The Broad Institute Genome Sequencing Center for Infectious Disease"/>
            <person name="Wu L."/>
            <person name="Ma J."/>
        </authorList>
    </citation>
    <scope>NUCLEOTIDE SEQUENCE [LARGE SCALE GENOMIC DNA]</scope>
    <source>
        <strain evidence="2">TISTR 2241</strain>
    </source>
</reference>
<dbReference type="SUPFAM" id="SSF140415">
    <property type="entry name" value="YppE-like"/>
    <property type="match status" value="1"/>
</dbReference>
<keyword evidence="2" id="KW-1185">Reference proteome</keyword>
<dbReference type="Pfam" id="PF08807">
    <property type="entry name" value="DUF1798"/>
    <property type="match status" value="1"/>
</dbReference>
<accession>A0ABW5PP57</accession>
<dbReference type="Gene3D" id="1.20.120.440">
    <property type="entry name" value="YppE-like"/>
    <property type="match status" value="1"/>
</dbReference>